<feature type="region of interest" description="Disordered" evidence="5">
    <location>
        <begin position="456"/>
        <end position="507"/>
    </location>
</feature>
<feature type="transmembrane region" description="Helical" evidence="6">
    <location>
        <begin position="49"/>
        <end position="76"/>
    </location>
</feature>
<dbReference type="InterPro" id="IPR016982">
    <property type="entry name" value="Mms48"/>
</dbReference>
<evidence type="ECO:0000259" key="7">
    <source>
        <dbReference type="Pfam" id="PF07219"/>
    </source>
</evidence>
<dbReference type="Gene3D" id="1.25.40.10">
    <property type="entry name" value="Tetratricopeptide repeat domain"/>
    <property type="match status" value="2"/>
</dbReference>
<dbReference type="InterPro" id="IPR011990">
    <property type="entry name" value="TPR-like_helical_dom_sf"/>
</dbReference>
<name>A0A5D0RA88_9RHOB</name>
<evidence type="ECO:0000313" key="8">
    <source>
        <dbReference type="EMBL" id="TYB77776.1"/>
    </source>
</evidence>
<evidence type="ECO:0000256" key="6">
    <source>
        <dbReference type="SAM" id="Phobius"/>
    </source>
</evidence>
<dbReference type="EMBL" id="VSIY01000015">
    <property type="protein sequence ID" value="TYB77776.1"/>
    <property type="molecule type" value="Genomic_DNA"/>
</dbReference>
<dbReference type="GO" id="GO:0016020">
    <property type="term" value="C:membrane"/>
    <property type="evidence" value="ECO:0007669"/>
    <property type="project" value="UniProtKB-SubCell"/>
</dbReference>
<comment type="caution">
    <text evidence="8">The sequence shown here is derived from an EMBL/GenBank/DDBJ whole genome shotgun (WGS) entry which is preliminary data.</text>
</comment>
<dbReference type="AlphaFoldDB" id="A0A5D0RA88"/>
<dbReference type="InterPro" id="IPR010817">
    <property type="entry name" value="HemY_N"/>
</dbReference>
<dbReference type="RefSeq" id="WP_148379814.1">
    <property type="nucleotide sequence ID" value="NZ_VSIY01000015.1"/>
</dbReference>
<feature type="domain" description="HemY N-terminal" evidence="7">
    <location>
        <begin position="30"/>
        <end position="143"/>
    </location>
</feature>
<evidence type="ECO:0000256" key="5">
    <source>
        <dbReference type="SAM" id="MobiDB-lite"/>
    </source>
</evidence>
<evidence type="ECO:0000256" key="3">
    <source>
        <dbReference type="ARBA" id="ARBA00022989"/>
    </source>
</evidence>
<keyword evidence="9" id="KW-1185">Reference proteome</keyword>
<dbReference type="Proteomes" id="UP000322080">
    <property type="component" value="Unassembled WGS sequence"/>
</dbReference>
<comment type="subcellular location">
    <subcellularLocation>
        <location evidence="1">Membrane</location>
    </subcellularLocation>
</comment>
<accession>A0A5D0RA88</accession>
<proteinExistence type="predicted"/>
<evidence type="ECO:0000313" key="9">
    <source>
        <dbReference type="Proteomes" id="UP000322080"/>
    </source>
</evidence>
<gene>
    <name evidence="8" type="ORF">FVF75_16105</name>
</gene>
<evidence type="ECO:0000256" key="2">
    <source>
        <dbReference type="ARBA" id="ARBA00022692"/>
    </source>
</evidence>
<reference evidence="8 9" key="1">
    <citation type="submission" date="2019-08" db="EMBL/GenBank/DDBJ databases">
        <title>Identification of a novel species of the genus Boseongicola.</title>
        <authorList>
            <person name="Zhang X.-Q."/>
        </authorList>
    </citation>
    <scope>NUCLEOTIDE SEQUENCE [LARGE SCALE GENOMIC DNA]</scope>
    <source>
        <strain evidence="8 9">HY14</strain>
    </source>
</reference>
<keyword evidence="4 6" id="KW-0472">Membrane</keyword>
<keyword evidence="2 6" id="KW-0812">Transmembrane</keyword>
<dbReference type="PIRSF" id="PIRSF031802">
    <property type="entry name" value="UCP031802"/>
    <property type="match status" value="1"/>
</dbReference>
<protein>
    <submittedName>
        <fullName evidence="8">Tetratricopeptide repeat protein</fullName>
    </submittedName>
</protein>
<organism evidence="8 9">
    <name type="scientific">Maritimibacter fusiformis</name>
    <dbReference type="NCBI Taxonomy" id="2603819"/>
    <lineage>
        <taxon>Bacteria</taxon>
        <taxon>Pseudomonadati</taxon>
        <taxon>Pseudomonadota</taxon>
        <taxon>Alphaproteobacteria</taxon>
        <taxon>Rhodobacterales</taxon>
        <taxon>Roseobacteraceae</taxon>
        <taxon>Maritimibacter</taxon>
    </lineage>
</organism>
<dbReference type="Pfam" id="PF07219">
    <property type="entry name" value="HemY_N"/>
    <property type="match status" value="1"/>
</dbReference>
<evidence type="ECO:0000256" key="1">
    <source>
        <dbReference type="ARBA" id="ARBA00004370"/>
    </source>
</evidence>
<keyword evidence="3 6" id="KW-1133">Transmembrane helix</keyword>
<evidence type="ECO:0000256" key="4">
    <source>
        <dbReference type="ARBA" id="ARBA00023136"/>
    </source>
</evidence>
<dbReference type="Pfam" id="PF14559">
    <property type="entry name" value="TPR_19"/>
    <property type="match status" value="1"/>
</dbReference>
<dbReference type="SUPFAM" id="SSF48452">
    <property type="entry name" value="TPR-like"/>
    <property type="match status" value="1"/>
</dbReference>
<sequence length="507" mass="55446">MLWSLFKIVLFVVLIAALTLGAGYLMETEGGVRIAIGGTELTLGTFQTVIALIVLVLAVWLLIKLVNLLVAVVRFLNGDETAISRYFDRNRERKGYEALADGMMALASGEEKVAMSKAARAEKFLHRPELTNLITAQAAEMSGDRKKAEQVYKRLLADERTRFVGIRGILKQKLEDGDTETAMKLAEKAFALKPRHAETGDILLALQATQNDWTGARKTLGTKVRTGALPKDVGKRRDAVLALQEAKEVFAEGNSIRARESAIEANKLSPDLIPAAVMASKSYLEKGNARYAARVLSKTWQAQPHPDLAAAFAAIRPDETPAERLKRFKTLTKHRPGHPESRMLLAELHIAAEDYDKARDVLGDLAETNPTQRTLTLMAAIERGQGADDDVVRGWLAKAVVAPRGPQWVCEKCNHIHSDWAPVCLGCGAFDTLSWTVPSEGEIKMPGGAEMLPLLVGKPREPVVTEPDPSPDAPQDEPVEPPHADYVEPETVDGEVLAPEVEAKPEK</sequence>